<comment type="caution">
    <text evidence="7">The sequence shown here is derived from an EMBL/GenBank/DDBJ whole genome shotgun (WGS) entry which is preliminary data.</text>
</comment>
<evidence type="ECO:0000256" key="4">
    <source>
        <dbReference type="ARBA" id="ARBA00023136"/>
    </source>
</evidence>
<evidence type="ECO:0000256" key="1">
    <source>
        <dbReference type="ARBA" id="ARBA00004141"/>
    </source>
</evidence>
<keyword evidence="3 5" id="KW-1133">Transmembrane helix</keyword>
<feature type="transmembrane region" description="Helical" evidence="5">
    <location>
        <begin position="30"/>
        <end position="53"/>
    </location>
</feature>
<feature type="transmembrane region" description="Helical" evidence="5">
    <location>
        <begin position="389"/>
        <end position="417"/>
    </location>
</feature>
<dbReference type="InterPro" id="IPR020846">
    <property type="entry name" value="MFS_dom"/>
</dbReference>
<evidence type="ECO:0000313" key="8">
    <source>
        <dbReference type="Proteomes" id="UP001161017"/>
    </source>
</evidence>
<feature type="transmembrane region" description="Helical" evidence="5">
    <location>
        <begin position="299"/>
        <end position="320"/>
    </location>
</feature>
<comment type="subcellular location">
    <subcellularLocation>
        <location evidence="1">Membrane</location>
        <topology evidence="1">Multi-pass membrane protein</topology>
    </subcellularLocation>
</comment>
<reference evidence="7" key="1">
    <citation type="journal article" date="2023" name="Genome Biol. Evol.">
        <title>First Whole Genome Sequence and Flow Cytometry Genome Size Data for the Lichen-Forming Fungus Ramalina farinacea (Ascomycota).</title>
        <authorList>
            <person name="Llewellyn T."/>
            <person name="Mian S."/>
            <person name="Hill R."/>
            <person name="Leitch I.J."/>
            <person name="Gaya E."/>
        </authorList>
    </citation>
    <scope>NUCLEOTIDE SEQUENCE</scope>
    <source>
        <strain evidence="7">LIQ254RAFAR</strain>
    </source>
</reference>
<dbReference type="AlphaFoldDB" id="A0AA43QGS9"/>
<feature type="transmembrane region" description="Helical" evidence="5">
    <location>
        <begin position="361"/>
        <end position="382"/>
    </location>
</feature>
<dbReference type="InterPro" id="IPR011701">
    <property type="entry name" value="MFS"/>
</dbReference>
<feature type="transmembrane region" description="Helical" evidence="5">
    <location>
        <begin position="223"/>
        <end position="241"/>
    </location>
</feature>
<dbReference type="Pfam" id="PF07690">
    <property type="entry name" value="MFS_1"/>
    <property type="match status" value="1"/>
</dbReference>
<dbReference type="Gene3D" id="1.20.1250.20">
    <property type="entry name" value="MFS general substrate transporter like domains"/>
    <property type="match status" value="2"/>
</dbReference>
<dbReference type="GO" id="GO:0022857">
    <property type="term" value="F:transmembrane transporter activity"/>
    <property type="evidence" value="ECO:0007669"/>
    <property type="project" value="InterPro"/>
</dbReference>
<dbReference type="PROSITE" id="PS50850">
    <property type="entry name" value="MFS"/>
    <property type="match status" value="1"/>
</dbReference>
<feature type="transmembrane region" description="Helical" evidence="5">
    <location>
        <begin position="262"/>
        <end position="287"/>
    </location>
</feature>
<feature type="transmembrane region" description="Helical" evidence="5">
    <location>
        <begin position="325"/>
        <end position="346"/>
    </location>
</feature>
<evidence type="ECO:0000256" key="3">
    <source>
        <dbReference type="ARBA" id="ARBA00022989"/>
    </source>
</evidence>
<keyword evidence="2 5" id="KW-0812">Transmembrane</keyword>
<keyword evidence="4 5" id="KW-0472">Membrane</keyword>
<evidence type="ECO:0000259" key="6">
    <source>
        <dbReference type="PROSITE" id="PS50850"/>
    </source>
</evidence>
<dbReference type="SUPFAM" id="SSF103473">
    <property type="entry name" value="MFS general substrate transporter"/>
    <property type="match status" value="1"/>
</dbReference>
<dbReference type="EMBL" id="JAPUFD010000001">
    <property type="protein sequence ID" value="MDI1485377.1"/>
    <property type="molecule type" value="Genomic_DNA"/>
</dbReference>
<feature type="transmembrane region" description="Helical" evidence="5">
    <location>
        <begin position="148"/>
        <end position="170"/>
    </location>
</feature>
<accession>A0AA43QGS9</accession>
<dbReference type="InterPro" id="IPR036259">
    <property type="entry name" value="MFS_trans_sf"/>
</dbReference>
<dbReference type="GO" id="GO:0016020">
    <property type="term" value="C:membrane"/>
    <property type="evidence" value="ECO:0007669"/>
    <property type="project" value="UniProtKB-SubCell"/>
</dbReference>
<name>A0AA43QGS9_9LECA</name>
<evidence type="ECO:0000256" key="2">
    <source>
        <dbReference type="ARBA" id="ARBA00022692"/>
    </source>
</evidence>
<gene>
    <name evidence="7" type="ORF">OHK93_000514</name>
</gene>
<feature type="transmembrane region" description="Helical" evidence="5">
    <location>
        <begin position="60"/>
        <end position="80"/>
    </location>
</feature>
<keyword evidence="8" id="KW-1185">Reference proteome</keyword>
<evidence type="ECO:0000313" key="7">
    <source>
        <dbReference type="EMBL" id="MDI1485377.1"/>
    </source>
</evidence>
<feature type="domain" description="Major facilitator superfamily (MFS) profile" evidence="6">
    <location>
        <begin position="1"/>
        <end position="462"/>
    </location>
</feature>
<feature type="transmembrane region" description="Helical" evidence="5">
    <location>
        <begin position="437"/>
        <end position="457"/>
    </location>
</feature>
<feature type="transmembrane region" description="Helical" evidence="5">
    <location>
        <begin position="190"/>
        <end position="211"/>
    </location>
</feature>
<evidence type="ECO:0000256" key="5">
    <source>
        <dbReference type="SAM" id="Phobius"/>
    </source>
</evidence>
<feature type="transmembrane region" description="Helical" evidence="5">
    <location>
        <begin position="86"/>
        <end position="107"/>
    </location>
</feature>
<dbReference type="PANTHER" id="PTHR42718">
    <property type="entry name" value="MAJOR FACILITATOR SUPERFAMILY MULTIDRUG TRANSPORTER MFSC"/>
    <property type="match status" value="1"/>
</dbReference>
<organism evidence="7 8">
    <name type="scientific">Ramalina farinacea</name>
    <dbReference type="NCBI Taxonomy" id="258253"/>
    <lineage>
        <taxon>Eukaryota</taxon>
        <taxon>Fungi</taxon>
        <taxon>Dikarya</taxon>
        <taxon>Ascomycota</taxon>
        <taxon>Pezizomycotina</taxon>
        <taxon>Lecanoromycetes</taxon>
        <taxon>OSLEUM clade</taxon>
        <taxon>Lecanoromycetidae</taxon>
        <taxon>Lecanorales</taxon>
        <taxon>Lecanorineae</taxon>
        <taxon>Ramalinaceae</taxon>
        <taxon>Ramalina</taxon>
    </lineage>
</organism>
<protein>
    <recommendedName>
        <fullName evidence="6">Major facilitator superfamily (MFS) profile domain-containing protein</fullName>
    </recommendedName>
</protein>
<feature type="transmembrane region" description="Helical" evidence="5">
    <location>
        <begin position="119"/>
        <end position="142"/>
    </location>
</feature>
<proteinExistence type="predicted"/>
<dbReference type="PANTHER" id="PTHR42718:SF27">
    <property type="entry name" value="TRANSPORTER, PUTATIVE-RELATED"/>
    <property type="match status" value="1"/>
</dbReference>
<sequence length="468" mass="50101">MVQFLNSVATGFVTVGLPRMSKDLNLSEALLLWPQSVYGLTCGSCLLLAGSVADVIGSRLVCLTGILLNGIFIAACGLPRTGIQLIMFRAMGGIAISLALPTSMSILSTAIPTGKRRNVAFSCLGLGQVLGFSLGLVLAGVFLDTVGWRAGFYLAGAVTIAVFFIALWALPMDKRSNSPILGRLRAEIDWVGAGMASTCLALLSYVLAMITSDVANMRQASNIVILSVSLALVPAFIFWMARREGLQKPVLIPNSLWKNRAFTCVCLMMLLVYAEMQTMELFASLFFQQVQELSALQASLRILPSLAVGAVLELSTGFLVHQFPVLHLVLISTALSVGAPLLMAVINPNWPYWYDAFPAQLLMPFSVDVLFTVGILIVSDVFPDKTQGLAGAVFNTVGQFGISIGLAVMGIISNAVTRNSNYVDKTTPQALEEGYRATFWAAFASMVLACGIGAYGFRKIGKVGVKRD</sequence>
<dbReference type="Proteomes" id="UP001161017">
    <property type="component" value="Unassembled WGS sequence"/>
</dbReference>